<feature type="compositionally biased region" description="Polar residues" evidence="1">
    <location>
        <begin position="287"/>
        <end position="303"/>
    </location>
</feature>
<gene>
    <name evidence="3" type="ORF">HID58_059259</name>
</gene>
<evidence type="ECO:0000256" key="1">
    <source>
        <dbReference type="SAM" id="MobiDB-lite"/>
    </source>
</evidence>
<sequence length="395" mass="43289">MEGSVFTPCLEGMKHVKSEHGEMLSKPFLDLCKTILPVLDKFGPAMTLVKSDIGGNISRLEKNYLSDPDKYKYLYTFVQGEIESKTAKGSSSCTNGLLWLTRAMDFLVELFRNLVAHQDWSMSQACGDSYQKTLKKWHGWLASSSFSMALKLAPDRKKFIDVISGTGDIYTDMARFCSEFGPLLQYNHKFLASVHEDKEDEMQIGFPTDVKHVAHIGNDGPATNAPSWMNDFKPQEHEQGQVVSRGNSNKYNPQEMNQSGAGLKELLPPNTNEKQKQKTRRKPGSAASPNHNGGSASSDGSVKQSRHNRSKHGSMDSSLSDQEPSVRSRRRGGGGGSKDTEGSSNLIIPDGSAPPRKATSRPRKLKGSIGGEGSVKKSSKGKPESSLDDTCNDII</sequence>
<feature type="compositionally biased region" description="Polar residues" evidence="1">
    <location>
        <begin position="241"/>
        <end position="260"/>
    </location>
</feature>
<dbReference type="PANTHER" id="PTHR10219:SF86">
    <property type="entry name" value="GLYCOLIPID TRANSFER PROTEIN DOMAIN-CONTAINING PROTEIN"/>
    <property type="match status" value="1"/>
</dbReference>
<evidence type="ECO:0000259" key="2">
    <source>
        <dbReference type="PROSITE" id="PS50108"/>
    </source>
</evidence>
<dbReference type="SUPFAM" id="SSF110004">
    <property type="entry name" value="Glycolipid transfer protein, GLTP"/>
    <property type="match status" value="1"/>
</dbReference>
<feature type="compositionally biased region" description="Polar residues" evidence="1">
    <location>
        <begin position="315"/>
        <end position="325"/>
    </location>
</feature>
<dbReference type="Proteomes" id="UP000824890">
    <property type="component" value="Unassembled WGS sequence"/>
</dbReference>
<dbReference type="InterPro" id="IPR000095">
    <property type="entry name" value="CRIB_dom"/>
</dbReference>
<dbReference type="PANTHER" id="PTHR10219">
    <property type="entry name" value="GLYCOLIPID TRANSFER PROTEIN-RELATED"/>
    <property type="match status" value="1"/>
</dbReference>
<proteinExistence type="predicted"/>
<dbReference type="Gene3D" id="1.10.3520.10">
    <property type="entry name" value="Glycolipid transfer protein"/>
    <property type="match status" value="1"/>
</dbReference>
<accession>A0ABQ7ZSZ7</accession>
<feature type="domain" description="CRIB" evidence="2">
    <location>
        <begin position="204"/>
        <end position="217"/>
    </location>
</feature>
<evidence type="ECO:0000313" key="4">
    <source>
        <dbReference type="Proteomes" id="UP000824890"/>
    </source>
</evidence>
<feature type="region of interest" description="Disordered" evidence="1">
    <location>
        <begin position="215"/>
        <end position="395"/>
    </location>
</feature>
<evidence type="ECO:0000313" key="3">
    <source>
        <dbReference type="EMBL" id="KAH0883163.1"/>
    </source>
</evidence>
<keyword evidence="4" id="KW-1185">Reference proteome</keyword>
<dbReference type="PROSITE" id="PS50108">
    <property type="entry name" value="CRIB"/>
    <property type="match status" value="1"/>
</dbReference>
<protein>
    <recommendedName>
        <fullName evidence="2">CRIB domain-containing protein</fullName>
    </recommendedName>
</protein>
<dbReference type="Pfam" id="PF08718">
    <property type="entry name" value="GLTP"/>
    <property type="match status" value="1"/>
</dbReference>
<organism evidence="3 4">
    <name type="scientific">Brassica napus</name>
    <name type="common">Rape</name>
    <dbReference type="NCBI Taxonomy" id="3708"/>
    <lineage>
        <taxon>Eukaryota</taxon>
        <taxon>Viridiplantae</taxon>
        <taxon>Streptophyta</taxon>
        <taxon>Embryophyta</taxon>
        <taxon>Tracheophyta</taxon>
        <taxon>Spermatophyta</taxon>
        <taxon>Magnoliopsida</taxon>
        <taxon>eudicotyledons</taxon>
        <taxon>Gunneridae</taxon>
        <taxon>Pentapetalae</taxon>
        <taxon>rosids</taxon>
        <taxon>malvids</taxon>
        <taxon>Brassicales</taxon>
        <taxon>Brassicaceae</taxon>
        <taxon>Brassiceae</taxon>
        <taxon>Brassica</taxon>
    </lineage>
</organism>
<dbReference type="InterPro" id="IPR014830">
    <property type="entry name" value="Glycolipid_transfer_prot_dom"/>
</dbReference>
<reference evidence="3 4" key="1">
    <citation type="submission" date="2021-05" db="EMBL/GenBank/DDBJ databases">
        <title>Genome Assembly of Synthetic Allotetraploid Brassica napus Reveals Homoeologous Exchanges between Subgenomes.</title>
        <authorList>
            <person name="Davis J.T."/>
        </authorList>
    </citation>
    <scope>NUCLEOTIDE SEQUENCE [LARGE SCALE GENOMIC DNA]</scope>
    <source>
        <strain evidence="4">cv. Da-Ae</strain>
        <tissue evidence="3">Seedling</tissue>
    </source>
</reference>
<dbReference type="EMBL" id="JAGKQM010000014">
    <property type="protein sequence ID" value="KAH0883163.1"/>
    <property type="molecule type" value="Genomic_DNA"/>
</dbReference>
<dbReference type="InterPro" id="IPR036497">
    <property type="entry name" value="GLTP_sf"/>
</dbReference>
<feature type="compositionally biased region" description="Acidic residues" evidence="1">
    <location>
        <begin position="386"/>
        <end position="395"/>
    </location>
</feature>
<dbReference type="CDD" id="cd00132">
    <property type="entry name" value="CRIB"/>
    <property type="match status" value="1"/>
</dbReference>
<name>A0ABQ7ZSZ7_BRANA</name>
<comment type="caution">
    <text evidence="3">The sequence shown here is derived from an EMBL/GenBank/DDBJ whole genome shotgun (WGS) entry which is preliminary data.</text>
</comment>